<proteinExistence type="predicted"/>
<dbReference type="InterPro" id="IPR041492">
    <property type="entry name" value="HAD_2"/>
</dbReference>
<dbReference type="NCBIfam" id="TIGR01509">
    <property type="entry name" value="HAD-SF-IA-v3"/>
    <property type="match status" value="1"/>
</dbReference>
<dbReference type="InterPro" id="IPR036412">
    <property type="entry name" value="HAD-like_sf"/>
</dbReference>
<dbReference type="SFLD" id="SFLDG01129">
    <property type="entry name" value="C1.5:_HAD__Beta-PGM__Phosphata"/>
    <property type="match status" value="1"/>
</dbReference>
<sequence>MLLGVRGACMRVGRGGEIVTAASSLRRFKKVTHCLFDLDGTVLDSEVMYHKMVQQICEKYRRVYTKEMQIRMYGVTDREICVTVVRELRLPISADEFETQLESMAQSMLPSAPLLKGAERLLTHLYDYSIPLALATNSTEQAVRLHACARPQLFGMFHHKVSITDPEVDRGKPNPDIYLVAAARFPDKPKPIQCLVFEDSAVGVEAAKEAGMQVVMVPDPRLTREHTRHATLVLRSLLEFRPELFGLPPFHDDPANTDGRPRP</sequence>
<evidence type="ECO:0000313" key="1">
    <source>
        <dbReference type="EMBL" id="KAG6443946.1"/>
    </source>
</evidence>
<dbReference type="GO" id="GO:0016791">
    <property type="term" value="F:phosphatase activity"/>
    <property type="evidence" value="ECO:0007669"/>
    <property type="project" value="TreeGrafter"/>
</dbReference>
<comment type="caution">
    <text evidence="1">The sequence shown here is derived from an EMBL/GenBank/DDBJ whole genome shotgun (WGS) entry which is preliminary data.</text>
</comment>
<dbReference type="InterPro" id="IPR006439">
    <property type="entry name" value="HAD-SF_hydro_IA"/>
</dbReference>
<dbReference type="FunFam" id="3.40.50.1000:FF:000055">
    <property type="entry name" value="Haloacid dehalogenase-like hydrolase family protein"/>
    <property type="match status" value="1"/>
</dbReference>
<dbReference type="EMBL" id="JH668306">
    <property type="protein sequence ID" value="KAG6443946.1"/>
    <property type="molecule type" value="Genomic_DNA"/>
</dbReference>
<dbReference type="Pfam" id="PF13419">
    <property type="entry name" value="HAD_2"/>
    <property type="match status" value="1"/>
</dbReference>
<accession>A0A922CF68</accession>
<name>A0A922CF68_MANSE</name>
<dbReference type="SFLD" id="SFLDS00003">
    <property type="entry name" value="Haloacid_Dehalogenase"/>
    <property type="match status" value="1"/>
</dbReference>
<dbReference type="SUPFAM" id="SSF56784">
    <property type="entry name" value="HAD-like"/>
    <property type="match status" value="1"/>
</dbReference>
<dbReference type="PANTHER" id="PTHR18901">
    <property type="entry name" value="2-DEOXYGLUCOSE-6-PHOSPHATE PHOSPHATASE 2"/>
    <property type="match status" value="1"/>
</dbReference>
<evidence type="ECO:0000313" key="2">
    <source>
        <dbReference type="Proteomes" id="UP000791440"/>
    </source>
</evidence>
<organism evidence="1 2">
    <name type="scientific">Manduca sexta</name>
    <name type="common">Tobacco hawkmoth</name>
    <name type="synonym">Tobacco hornworm</name>
    <dbReference type="NCBI Taxonomy" id="7130"/>
    <lineage>
        <taxon>Eukaryota</taxon>
        <taxon>Metazoa</taxon>
        <taxon>Ecdysozoa</taxon>
        <taxon>Arthropoda</taxon>
        <taxon>Hexapoda</taxon>
        <taxon>Insecta</taxon>
        <taxon>Pterygota</taxon>
        <taxon>Neoptera</taxon>
        <taxon>Endopterygota</taxon>
        <taxon>Lepidoptera</taxon>
        <taxon>Glossata</taxon>
        <taxon>Ditrysia</taxon>
        <taxon>Bombycoidea</taxon>
        <taxon>Sphingidae</taxon>
        <taxon>Sphinginae</taxon>
        <taxon>Sphingini</taxon>
        <taxon>Manduca</taxon>
    </lineage>
</organism>
<dbReference type="PANTHER" id="PTHR18901:SF38">
    <property type="entry name" value="PSEUDOURIDINE-5'-PHOSPHATASE"/>
    <property type="match status" value="1"/>
</dbReference>
<reference evidence="1" key="2">
    <citation type="submission" date="2020-12" db="EMBL/GenBank/DDBJ databases">
        <authorList>
            <person name="Kanost M."/>
        </authorList>
    </citation>
    <scope>NUCLEOTIDE SEQUENCE</scope>
</reference>
<dbReference type="OrthoDB" id="40579at2759"/>
<protein>
    <recommendedName>
        <fullName evidence="3">Pseudouridine-5'-phosphatase</fullName>
    </recommendedName>
</protein>
<dbReference type="Gene3D" id="3.40.50.1000">
    <property type="entry name" value="HAD superfamily/HAD-like"/>
    <property type="match status" value="1"/>
</dbReference>
<dbReference type="InterPro" id="IPR023214">
    <property type="entry name" value="HAD_sf"/>
</dbReference>
<dbReference type="Proteomes" id="UP000791440">
    <property type="component" value="Unassembled WGS sequence"/>
</dbReference>
<dbReference type="AlphaFoldDB" id="A0A922CF68"/>
<evidence type="ECO:0008006" key="3">
    <source>
        <dbReference type="Google" id="ProtNLM"/>
    </source>
</evidence>
<keyword evidence="2" id="KW-1185">Reference proteome</keyword>
<reference evidence="1" key="1">
    <citation type="journal article" date="2016" name="Insect Biochem. Mol. Biol.">
        <title>Multifaceted biological insights from a draft genome sequence of the tobacco hornworm moth, Manduca sexta.</title>
        <authorList>
            <person name="Kanost M.R."/>
            <person name="Arrese E.L."/>
            <person name="Cao X."/>
            <person name="Chen Y.R."/>
            <person name="Chellapilla S."/>
            <person name="Goldsmith M.R."/>
            <person name="Grosse-Wilde E."/>
            <person name="Heckel D.G."/>
            <person name="Herndon N."/>
            <person name="Jiang H."/>
            <person name="Papanicolaou A."/>
            <person name="Qu J."/>
            <person name="Soulages J.L."/>
            <person name="Vogel H."/>
            <person name="Walters J."/>
            <person name="Waterhouse R.M."/>
            <person name="Ahn S.J."/>
            <person name="Almeida F.C."/>
            <person name="An C."/>
            <person name="Aqrawi P."/>
            <person name="Bretschneider A."/>
            <person name="Bryant W.B."/>
            <person name="Bucks S."/>
            <person name="Chao H."/>
            <person name="Chevignon G."/>
            <person name="Christen J.M."/>
            <person name="Clarke D.F."/>
            <person name="Dittmer N.T."/>
            <person name="Ferguson L.C.F."/>
            <person name="Garavelou S."/>
            <person name="Gordon K.H.J."/>
            <person name="Gunaratna R.T."/>
            <person name="Han Y."/>
            <person name="Hauser F."/>
            <person name="He Y."/>
            <person name="Heidel-Fischer H."/>
            <person name="Hirsh A."/>
            <person name="Hu Y."/>
            <person name="Jiang H."/>
            <person name="Kalra D."/>
            <person name="Klinner C."/>
            <person name="Konig C."/>
            <person name="Kovar C."/>
            <person name="Kroll A.R."/>
            <person name="Kuwar S.S."/>
            <person name="Lee S.L."/>
            <person name="Lehman R."/>
            <person name="Li K."/>
            <person name="Li Z."/>
            <person name="Liang H."/>
            <person name="Lovelace S."/>
            <person name="Lu Z."/>
            <person name="Mansfield J.H."/>
            <person name="McCulloch K.J."/>
            <person name="Mathew T."/>
            <person name="Morton B."/>
            <person name="Muzny D.M."/>
            <person name="Neunemann D."/>
            <person name="Ongeri F."/>
            <person name="Pauchet Y."/>
            <person name="Pu L.L."/>
            <person name="Pyrousis I."/>
            <person name="Rao X.J."/>
            <person name="Redding A."/>
            <person name="Roesel C."/>
            <person name="Sanchez-Gracia A."/>
            <person name="Schaack S."/>
            <person name="Shukla A."/>
            <person name="Tetreau G."/>
            <person name="Wang Y."/>
            <person name="Xiong G.H."/>
            <person name="Traut W."/>
            <person name="Walsh T.K."/>
            <person name="Worley K.C."/>
            <person name="Wu D."/>
            <person name="Wu W."/>
            <person name="Wu Y.Q."/>
            <person name="Zhang X."/>
            <person name="Zou Z."/>
            <person name="Zucker H."/>
            <person name="Briscoe A.D."/>
            <person name="Burmester T."/>
            <person name="Clem R.J."/>
            <person name="Feyereisen R."/>
            <person name="Grimmelikhuijzen C.J.P."/>
            <person name="Hamodrakas S.J."/>
            <person name="Hansson B.S."/>
            <person name="Huguet E."/>
            <person name="Jermiin L.S."/>
            <person name="Lan Q."/>
            <person name="Lehman H.K."/>
            <person name="Lorenzen M."/>
            <person name="Merzendorfer H."/>
            <person name="Michalopoulos I."/>
            <person name="Morton D.B."/>
            <person name="Muthukrishnan S."/>
            <person name="Oakeshott J.G."/>
            <person name="Palmer W."/>
            <person name="Park Y."/>
            <person name="Passarelli A.L."/>
            <person name="Rozas J."/>
            <person name="Schwartz L.M."/>
            <person name="Smith W."/>
            <person name="Southgate A."/>
            <person name="Vilcinskas A."/>
            <person name="Vogt R."/>
            <person name="Wang P."/>
            <person name="Werren J."/>
            <person name="Yu X.Q."/>
            <person name="Zhou J.J."/>
            <person name="Brown S.J."/>
            <person name="Scherer S.E."/>
            <person name="Richards S."/>
            <person name="Blissard G.W."/>
        </authorList>
    </citation>
    <scope>NUCLEOTIDE SEQUENCE</scope>
</reference>
<dbReference type="Gene3D" id="1.10.150.240">
    <property type="entry name" value="Putative phosphatase, domain 2"/>
    <property type="match status" value="1"/>
</dbReference>
<gene>
    <name evidence="1" type="ORF">O3G_MSEX003114</name>
</gene>
<dbReference type="InterPro" id="IPR023198">
    <property type="entry name" value="PGP-like_dom2"/>
</dbReference>